<organism evidence="1 2">
    <name type="scientific">Parasponia andersonii</name>
    <name type="common">Sponia andersonii</name>
    <dbReference type="NCBI Taxonomy" id="3476"/>
    <lineage>
        <taxon>Eukaryota</taxon>
        <taxon>Viridiplantae</taxon>
        <taxon>Streptophyta</taxon>
        <taxon>Embryophyta</taxon>
        <taxon>Tracheophyta</taxon>
        <taxon>Spermatophyta</taxon>
        <taxon>Magnoliopsida</taxon>
        <taxon>eudicotyledons</taxon>
        <taxon>Gunneridae</taxon>
        <taxon>Pentapetalae</taxon>
        <taxon>rosids</taxon>
        <taxon>fabids</taxon>
        <taxon>Rosales</taxon>
        <taxon>Cannabaceae</taxon>
        <taxon>Parasponia</taxon>
    </lineage>
</organism>
<proteinExistence type="predicted"/>
<dbReference type="Proteomes" id="UP000237105">
    <property type="component" value="Unassembled WGS sequence"/>
</dbReference>
<reference evidence="2" key="1">
    <citation type="submission" date="2016-06" db="EMBL/GenBank/DDBJ databases">
        <title>Parallel loss of symbiosis genes in relatives of nitrogen-fixing non-legume Parasponia.</title>
        <authorList>
            <person name="Van Velzen R."/>
            <person name="Holmer R."/>
            <person name="Bu F."/>
            <person name="Rutten L."/>
            <person name="Van Zeijl A."/>
            <person name="Liu W."/>
            <person name="Santuari L."/>
            <person name="Cao Q."/>
            <person name="Sharma T."/>
            <person name="Shen D."/>
            <person name="Roswanjaya Y."/>
            <person name="Wardhani T."/>
            <person name="Kalhor M.S."/>
            <person name="Jansen J."/>
            <person name="Van den Hoogen J."/>
            <person name="Gungor B."/>
            <person name="Hartog M."/>
            <person name="Hontelez J."/>
            <person name="Verver J."/>
            <person name="Yang W.-C."/>
            <person name="Schijlen E."/>
            <person name="Repin R."/>
            <person name="Schilthuizen M."/>
            <person name="Schranz E."/>
            <person name="Heidstra R."/>
            <person name="Miyata K."/>
            <person name="Fedorova E."/>
            <person name="Kohlen W."/>
            <person name="Bisseling T."/>
            <person name="Smit S."/>
            <person name="Geurts R."/>
        </authorList>
    </citation>
    <scope>NUCLEOTIDE SEQUENCE [LARGE SCALE GENOMIC DNA]</scope>
    <source>
        <strain evidence="2">cv. WU1-14</strain>
    </source>
</reference>
<evidence type="ECO:0000313" key="2">
    <source>
        <dbReference type="Proteomes" id="UP000237105"/>
    </source>
</evidence>
<protein>
    <submittedName>
        <fullName evidence="1">Uncharacterized protein</fullName>
    </submittedName>
</protein>
<sequence>MWDIFWESNKEWEGEHLVRWRGVCQAKENGGLGIGNIINYNKALISKWLWRFLLEYHSLWNRVIWSKYGLSLNGITDSKNASVFSFRNSQILDIGRRFSYELRFMKNLRDREMEQISNLTSILESFNGYEINGCGS</sequence>
<dbReference type="OrthoDB" id="1736747at2759"/>
<keyword evidence="2" id="KW-1185">Reference proteome</keyword>
<accession>A0A2P5BUU6</accession>
<gene>
    <name evidence="1" type="ORF">PanWU01x14_208170</name>
</gene>
<name>A0A2P5BUU6_PARAD</name>
<evidence type="ECO:0000313" key="1">
    <source>
        <dbReference type="EMBL" id="PON52565.1"/>
    </source>
</evidence>
<dbReference type="EMBL" id="JXTB01000217">
    <property type="protein sequence ID" value="PON52565.1"/>
    <property type="molecule type" value="Genomic_DNA"/>
</dbReference>
<dbReference type="AlphaFoldDB" id="A0A2P5BUU6"/>
<comment type="caution">
    <text evidence="1">The sequence shown here is derived from an EMBL/GenBank/DDBJ whole genome shotgun (WGS) entry which is preliminary data.</text>
</comment>